<evidence type="ECO:0000313" key="2">
    <source>
        <dbReference type="Proteomes" id="UP000001411"/>
    </source>
</evidence>
<reference evidence="1 2" key="1">
    <citation type="journal article" date="2003" name="Mol. Microbiol.">
        <title>Genome-based analysis of virulence genes in a non-biofilm-forming Staphylococcus epidermidis strain (ATCC 12228).</title>
        <authorList>
            <person name="Zhang Y.Q."/>
            <person name="Ren S.X."/>
            <person name="Li H.L."/>
            <person name="Wang Y.X."/>
            <person name="Fu G."/>
            <person name="Yang J."/>
            <person name="Qin Z.Q."/>
            <person name="Miao Y.G."/>
            <person name="Wang W.Y."/>
            <person name="Chen R.S."/>
            <person name="Shen Y."/>
            <person name="Chen Z."/>
            <person name="Yuan Z.H."/>
            <person name="Zhao G.P."/>
            <person name="Qu D."/>
            <person name="Danchin A."/>
            <person name="Wen Y.M."/>
        </authorList>
    </citation>
    <scope>NUCLEOTIDE SEQUENCE [LARGE SCALE GENOMIC DNA]</scope>
    <source>
        <strain evidence="2">ATCC 12228 / FDA PCI 1200</strain>
    </source>
</reference>
<name>A0A0H2VJN0_STAES</name>
<organism evidence="1 2">
    <name type="scientific">Staphylococcus epidermidis (strain ATCC 12228 / FDA PCI 1200)</name>
    <dbReference type="NCBI Taxonomy" id="176280"/>
    <lineage>
        <taxon>Bacteria</taxon>
        <taxon>Bacillati</taxon>
        <taxon>Bacillota</taxon>
        <taxon>Bacilli</taxon>
        <taxon>Bacillales</taxon>
        <taxon>Staphylococcaceae</taxon>
        <taxon>Staphylococcus</taxon>
    </lineage>
</organism>
<dbReference type="Proteomes" id="UP000001411">
    <property type="component" value="Chromosome"/>
</dbReference>
<accession>A0A0H2VJN0</accession>
<gene>
    <name evidence="1" type="ordered locus">SE_1744</name>
</gene>
<dbReference type="KEGG" id="sep:SE_1744"/>
<proteinExistence type="predicted"/>
<evidence type="ECO:0000313" key="1">
    <source>
        <dbReference type="EMBL" id="AAO05343.1"/>
    </source>
</evidence>
<dbReference type="AlphaFoldDB" id="A0A0H2VJN0"/>
<sequence length="49" mass="5638">MSIIILNFLLLNELEKSVMLDSIESNLKHCYFKGSFSENNGIVINKTLY</sequence>
<dbReference type="EMBL" id="AE015929">
    <property type="protein sequence ID" value="AAO05343.1"/>
    <property type="molecule type" value="Genomic_DNA"/>
</dbReference>
<dbReference type="OrthoDB" id="9906502at2"/>
<protein>
    <submittedName>
        <fullName evidence="1">Uncharacterized protein</fullName>
    </submittedName>
</protein>
<dbReference type="HOGENOM" id="CLU_3140927_0_0_9"/>